<feature type="non-terminal residue" evidence="1">
    <location>
        <position position="1"/>
    </location>
</feature>
<proteinExistence type="predicted"/>
<evidence type="ECO:0000313" key="2">
    <source>
        <dbReference type="Proteomes" id="UP000799811"/>
    </source>
</evidence>
<dbReference type="EMBL" id="VULK01001319">
    <property type="protein sequence ID" value="KAF1630397.1"/>
    <property type="molecule type" value="Genomic_DNA"/>
</dbReference>
<accession>A0A8K0BIM7</accession>
<name>A0A8K0BIM7_9AVES</name>
<evidence type="ECO:0000313" key="1">
    <source>
        <dbReference type="EMBL" id="KAF1630397.1"/>
    </source>
</evidence>
<reference evidence="1 2" key="1">
    <citation type="journal article" date="2019" name="Gigascience">
        <title>High-coverage genomes to elucidate the evolution of penguins.</title>
        <authorList>
            <person name="Pan H."/>
            <person name="Cole T.L."/>
            <person name="Bi X."/>
            <person name="Fang M."/>
            <person name="Zhou C."/>
            <person name="Yang Z."/>
            <person name="Ksepka D.T."/>
            <person name="Hart T."/>
            <person name="Bouzat J.L."/>
            <person name="Argilla L.S."/>
            <person name="Bertelsen M.F."/>
            <person name="Boersma P.D."/>
            <person name="Bost C.A."/>
            <person name="Cherel Y."/>
            <person name="Dann P."/>
            <person name="Fiddaman S.R."/>
            <person name="Howard P."/>
            <person name="Labuschagne K."/>
            <person name="Mattern T."/>
            <person name="Miller G."/>
            <person name="Parker P."/>
            <person name="Phillips R.A."/>
            <person name="Quillfeldt P."/>
            <person name="Ryan P.G."/>
            <person name="Taylor H."/>
            <person name="Thompson D.R."/>
            <person name="Young M.J."/>
            <person name="Ellegaard M.R."/>
            <person name="Gilbert M.T.P."/>
            <person name="Sinding M.S."/>
            <person name="Pacheco G."/>
            <person name="Shepherd L.D."/>
            <person name="Tennyson A.J.D."/>
            <person name="Grosser S."/>
            <person name="Kay E."/>
            <person name="Nupen L.J."/>
            <person name="Ellenberg U."/>
            <person name="Houston D.M."/>
            <person name="Reeve A.H."/>
            <person name="Johnson K."/>
            <person name="Masello J.F."/>
            <person name="Stracke T."/>
            <person name="McKinlay B."/>
            <person name="Borboroglu P.G."/>
            <person name="Zhang D.X."/>
            <person name="Zhang G."/>
        </authorList>
    </citation>
    <scope>NUCLEOTIDE SEQUENCE [LARGE SCALE GENOMIC DNA]</scope>
    <source>
        <strain evidence="1">GS 12</strain>
    </source>
</reference>
<sequence>AWSVHENTTVYHLLMFLWPPPGHSFSSELDTMEQLPARHSSIRVVLECMCLREQLLGDILCFLYHPDDKLLRDRSSSLLHTLCTRSYLDVEKIACWVRPLVRSAWLLLPQSHHCQLMVLPSSQSCKFQLTNTCKMNVSTEINFAVQQGSSGAYLSTE</sequence>
<protein>
    <submittedName>
        <fullName evidence="1">Inositol 1,4,5-trisphosphate receptor-interacting protein-like 1</fullName>
    </submittedName>
</protein>
<keyword evidence="1" id="KW-0675">Receptor</keyword>
<gene>
    <name evidence="1" type="primary">Itpripl1_2</name>
    <name evidence="1" type="ORF">FQV13_0004004</name>
</gene>
<dbReference type="AlphaFoldDB" id="A0A8K0BIM7"/>
<keyword evidence="2" id="KW-1185">Reference proteome</keyword>
<comment type="caution">
    <text evidence="1">The sequence shown here is derived from an EMBL/GenBank/DDBJ whole genome shotgun (WGS) entry which is preliminary data.</text>
</comment>
<organism evidence="1 2">
    <name type="scientific">Eudyptes filholi</name>
    <name type="common">Southern rockhopper penguin</name>
    <dbReference type="NCBI Taxonomy" id="1419345"/>
    <lineage>
        <taxon>Eukaryota</taxon>
        <taxon>Metazoa</taxon>
        <taxon>Chordata</taxon>
        <taxon>Craniata</taxon>
        <taxon>Vertebrata</taxon>
        <taxon>Euteleostomi</taxon>
        <taxon>Archelosauria</taxon>
        <taxon>Archosauria</taxon>
        <taxon>Dinosauria</taxon>
        <taxon>Saurischia</taxon>
        <taxon>Theropoda</taxon>
        <taxon>Coelurosauria</taxon>
        <taxon>Aves</taxon>
        <taxon>Neognathae</taxon>
        <taxon>Neoaves</taxon>
        <taxon>Aequornithes</taxon>
        <taxon>Sphenisciformes</taxon>
        <taxon>Spheniscidae</taxon>
        <taxon>Eudyptes</taxon>
    </lineage>
</organism>
<dbReference type="Proteomes" id="UP000799811">
    <property type="component" value="Unassembled WGS sequence"/>
</dbReference>
<feature type="non-terminal residue" evidence="1">
    <location>
        <position position="157"/>
    </location>
</feature>